<dbReference type="InterPro" id="IPR014004">
    <property type="entry name" value="Transpt-assoc_nodulatn_dom_bac"/>
</dbReference>
<dbReference type="InterPro" id="IPR047800">
    <property type="entry name" value="SWFGD_dom"/>
</dbReference>
<feature type="domain" description="BON" evidence="2">
    <location>
        <begin position="152"/>
        <end position="220"/>
    </location>
</feature>
<evidence type="ECO:0000313" key="3">
    <source>
        <dbReference type="EMBL" id="MBM3092873.1"/>
    </source>
</evidence>
<feature type="region of interest" description="Disordered" evidence="1">
    <location>
        <begin position="17"/>
        <end position="107"/>
    </location>
</feature>
<keyword evidence="4" id="KW-1185">Reference proteome</keyword>
<sequence length="230" mass="26361">MEQERASVVLRQQGGIITMAEDRYEREERYGRDYEAERDGYRRPEKRSHQRPLSGQGRARPETDFERGSPEAWSTDDLGYTERADRAGYGQRRRYSANEDSYARSGRGYDEERGFLEKAGDEVASWLGDEDAEYRRRMDQFRGKGPRGYKRSDERIRDDVNDRLTDDGWLDASDIEVVVSSGEVTLTGLVSSRQDKRRAEDCADAVTGVSHVQNNLRVRTTDTTTGIGEL</sequence>
<dbReference type="PANTHER" id="PTHR34606">
    <property type="entry name" value="BON DOMAIN-CONTAINING PROTEIN"/>
    <property type="match status" value="1"/>
</dbReference>
<dbReference type="Pfam" id="PF04972">
    <property type="entry name" value="BON"/>
    <property type="match status" value="1"/>
</dbReference>
<dbReference type="InterPro" id="IPR007055">
    <property type="entry name" value="BON_dom"/>
</dbReference>
<dbReference type="Gene3D" id="3.30.1340.30">
    <property type="match status" value="1"/>
</dbReference>
<proteinExistence type="predicted"/>
<dbReference type="PANTHER" id="PTHR34606:SF15">
    <property type="entry name" value="BON DOMAIN-CONTAINING PROTEIN"/>
    <property type="match status" value="1"/>
</dbReference>
<protein>
    <submittedName>
        <fullName evidence="3">BON domain-containing protein</fullName>
    </submittedName>
</protein>
<dbReference type="SMART" id="SM00749">
    <property type="entry name" value="BON"/>
    <property type="match status" value="1"/>
</dbReference>
<dbReference type="InterPro" id="IPR051686">
    <property type="entry name" value="Lipoprotein_DolP"/>
</dbReference>
<dbReference type="NCBIfam" id="NF033157">
    <property type="entry name" value="SWFGD_domain"/>
    <property type="match status" value="1"/>
</dbReference>
<reference evidence="3 4" key="1">
    <citation type="submission" date="2020-01" db="EMBL/GenBank/DDBJ databases">
        <title>Draft genome assembly of Ensifer adhaerens T173.</title>
        <authorList>
            <person name="Craig J.E."/>
            <person name="Stinchcombe J.R."/>
        </authorList>
    </citation>
    <scope>NUCLEOTIDE SEQUENCE [LARGE SCALE GENOMIC DNA]</scope>
    <source>
        <strain evidence="3 4">T173</strain>
    </source>
</reference>
<evidence type="ECO:0000313" key="4">
    <source>
        <dbReference type="Proteomes" id="UP000744980"/>
    </source>
</evidence>
<dbReference type="AlphaFoldDB" id="A0AAW4FLA2"/>
<accession>A0AAW4FLA2</accession>
<feature type="compositionally biased region" description="Basic and acidic residues" evidence="1">
    <location>
        <begin position="20"/>
        <end position="43"/>
    </location>
</feature>
<dbReference type="EMBL" id="WXFA01000011">
    <property type="protein sequence ID" value="MBM3092873.1"/>
    <property type="molecule type" value="Genomic_DNA"/>
</dbReference>
<dbReference type="Proteomes" id="UP000744980">
    <property type="component" value="Unassembled WGS sequence"/>
</dbReference>
<feature type="compositionally biased region" description="Basic and acidic residues" evidence="1">
    <location>
        <begin position="59"/>
        <end position="69"/>
    </location>
</feature>
<name>A0AAW4FLA2_9HYPH</name>
<evidence type="ECO:0000259" key="2">
    <source>
        <dbReference type="PROSITE" id="PS50914"/>
    </source>
</evidence>
<organism evidence="3 4">
    <name type="scientific">Ensifer canadensis</name>
    <dbReference type="NCBI Taxonomy" id="555315"/>
    <lineage>
        <taxon>Bacteria</taxon>
        <taxon>Pseudomonadati</taxon>
        <taxon>Pseudomonadota</taxon>
        <taxon>Alphaproteobacteria</taxon>
        <taxon>Hyphomicrobiales</taxon>
        <taxon>Rhizobiaceae</taxon>
        <taxon>Sinorhizobium/Ensifer group</taxon>
        <taxon>Ensifer</taxon>
    </lineage>
</organism>
<gene>
    <name evidence="3" type="ORF">GFB56_18995</name>
</gene>
<dbReference type="PROSITE" id="PS50914">
    <property type="entry name" value="BON"/>
    <property type="match status" value="1"/>
</dbReference>
<evidence type="ECO:0000256" key="1">
    <source>
        <dbReference type="SAM" id="MobiDB-lite"/>
    </source>
</evidence>
<comment type="caution">
    <text evidence="3">The sequence shown here is derived from an EMBL/GenBank/DDBJ whole genome shotgun (WGS) entry which is preliminary data.</text>
</comment>